<feature type="transmembrane region" description="Helical" evidence="6">
    <location>
        <begin position="309"/>
        <end position="329"/>
    </location>
</feature>
<evidence type="ECO:0000313" key="7">
    <source>
        <dbReference type="EMBL" id="KAG1538858.1"/>
    </source>
</evidence>
<reference evidence="7" key="1">
    <citation type="journal article" date="2020" name="Microb. Genom.">
        <title>Genetic diversity of clinical and environmental Mucorales isolates obtained from an investigation of mucormycosis cases among solid organ transplant recipients.</title>
        <authorList>
            <person name="Nguyen M.H."/>
            <person name="Kaul D."/>
            <person name="Muto C."/>
            <person name="Cheng S.J."/>
            <person name="Richter R.A."/>
            <person name="Bruno V.M."/>
            <person name="Liu G."/>
            <person name="Beyhan S."/>
            <person name="Sundermann A.J."/>
            <person name="Mounaud S."/>
            <person name="Pasculle A.W."/>
            <person name="Nierman W.C."/>
            <person name="Driscoll E."/>
            <person name="Cumbie R."/>
            <person name="Clancy C.J."/>
            <person name="Dupont C.L."/>
        </authorList>
    </citation>
    <scope>NUCLEOTIDE SEQUENCE</scope>
    <source>
        <strain evidence="7">GL16</strain>
    </source>
</reference>
<dbReference type="PANTHER" id="PTHR10414:SF37">
    <property type="entry name" value="BB IN A BOXCAR, ISOFORM C"/>
    <property type="match status" value="1"/>
</dbReference>
<evidence type="ECO:0000256" key="5">
    <source>
        <dbReference type="RuleBase" id="RU003750"/>
    </source>
</evidence>
<dbReference type="InterPro" id="IPR048254">
    <property type="entry name" value="CDP_ALCOHOL_P_TRANSF_CS"/>
</dbReference>
<comment type="similarity">
    <text evidence="2 5">Belongs to the CDP-alcohol phosphatidyltransferase class-I family.</text>
</comment>
<dbReference type="PIRSF" id="PIRSF015665">
    <property type="entry name" value="CHOPT"/>
    <property type="match status" value="1"/>
</dbReference>
<keyword evidence="6" id="KW-0812">Transmembrane</keyword>
<comment type="caution">
    <text evidence="7">The sequence shown here is derived from an EMBL/GenBank/DDBJ whole genome shotgun (WGS) entry which is preliminary data.</text>
</comment>
<feature type="transmembrane region" description="Helical" evidence="6">
    <location>
        <begin position="170"/>
        <end position="195"/>
    </location>
</feature>
<dbReference type="GO" id="GO:0008654">
    <property type="term" value="P:phospholipid biosynthetic process"/>
    <property type="evidence" value="ECO:0007669"/>
    <property type="project" value="InterPro"/>
</dbReference>
<keyword evidence="6" id="KW-1133">Transmembrane helix</keyword>
<dbReference type="EMBL" id="JAANIT010001755">
    <property type="protein sequence ID" value="KAG1538858.1"/>
    <property type="molecule type" value="Genomic_DNA"/>
</dbReference>
<dbReference type="PROSITE" id="PS00379">
    <property type="entry name" value="CDP_ALCOHOL_P_TRANSF"/>
    <property type="match status" value="1"/>
</dbReference>
<comment type="subcellular location">
    <subcellularLocation>
        <location evidence="1">Membrane</location>
    </subcellularLocation>
</comment>
<dbReference type="GO" id="GO:0016780">
    <property type="term" value="F:phosphotransferase activity, for other substituted phosphate groups"/>
    <property type="evidence" value="ECO:0007669"/>
    <property type="project" value="InterPro"/>
</dbReference>
<keyword evidence="4 6" id="KW-0472">Membrane</keyword>
<protein>
    <recommendedName>
        <fullName evidence="9">Choline/ethanolaminephosphotransferase</fullName>
    </recommendedName>
</protein>
<evidence type="ECO:0000313" key="8">
    <source>
        <dbReference type="Proteomes" id="UP000717996"/>
    </source>
</evidence>
<dbReference type="Proteomes" id="UP000717996">
    <property type="component" value="Unassembled WGS sequence"/>
</dbReference>
<evidence type="ECO:0000256" key="1">
    <source>
        <dbReference type="ARBA" id="ARBA00004370"/>
    </source>
</evidence>
<dbReference type="AlphaFoldDB" id="A0A9P7C6P2"/>
<sequence length="386" mass="43610">MTPYVYIPKDRLAAIDRYRYEGVDKSLMSRYILTPYWNHLVQLFPLWMAPNMITLLGFLTIVLNVATLFYYTSDLTECPHWVYYSFSLGLFLYQSLDAIDGKQARRTGTSGPLGELFDHGCDALNTSLSILTWASATGLGQSWWTVGSLWASLANFYLSTWQEYHTGHLYLGYFSGPVEGLLMLCAIHFLSGYFGPTIWSTRLNEILTGLSPHAVLGYFQLNHLLVVFGALVVLYNSLSGLHQVARSHPSFPTALFGLGPFVSLSVWGYLWLTTWPDLVTDHLALFIPFYGLLFGHQVGLMITAHVAQLPFPFINLPVTLLLVSGWLLAKYEAIVESALYIVLDHRLILQMYLCLAAILYYHLASSVIHEICTYLDVGCLYIKKKK</sequence>
<dbReference type="Pfam" id="PF01066">
    <property type="entry name" value="CDP-OH_P_transf"/>
    <property type="match status" value="1"/>
</dbReference>
<dbReference type="InterPro" id="IPR000462">
    <property type="entry name" value="CDP-OH_P_trans"/>
</dbReference>
<evidence type="ECO:0000256" key="2">
    <source>
        <dbReference type="ARBA" id="ARBA00010441"/>
    </source>
</evidence>
<evidence type="ECO:0000256" key="4">
    <source>
        <dbReference type="ARBA" id="ARBA00023136"/>
    </source>
</evidence>
<proteinExistence type="inferred from homology"/>
<evidence type="ECO:0000256" key="6">
    <source>
        <dbReference type="SAM" id="Phobius"/>
    </source>
</evidence>
<dbReference type="InterPro" id="IPR043130">
    <property type="entry name" value="CDP-OH_PTrfase_TM_dom"/>
</dbReference>
<dbReference type="InterPro" id="IPR014472">
    <property type="entry name" value="CHOPT"/>
</dbReference>
<feature type="transmembrane region" description="Helical" evidence="6">
    <location>
        <begin position="215"/>
        <end position="238"/>
    </location>
</feature>
<dbReference type="GO" id="GO:0016020">
    <property type="term" value="C:membrane"/>
    <property type="evidence" value="ECO:0007669"/>
    <property type="project" value="UniProtKB-SubCell"/>
</dbReference>
<dbReference type="Gene3D" id="1.20.120.1760">
    <property type="match status" value="1"/>
</dbReference>
<dbReference type="OrthoDB" id="196717at2759"/>
<feature type="transmembrane region" description="Helical" evidence="6">
    <location>
        <begin position="283"/>
        <end position="302"/>
    </location>
</feature>
<gene>
    <name evidence="7" type="ORF">G6F51_009509</name>
</gene>
<accession>A0A9P7C6P2</accession>
<dbReference type="PANTHER" id="PTHR10414">
    <property type="entry name" value="ETHANOLAMINEPHOSPHOTRANSFERASE"/>
    <property type="match status" value="1"/>
</dbReference>
<feature type="transmembrane region" description="Helical" evidence="6">
    <location>
        <begin position="349"/>
        <end position="382"/>
    </location>
</feature>
<keyword evidence="3 5" id="KW-0808">Transferase</keyword>
<evidence type="ECO:0008006" key="9">
    <source>
        <dbReference type="Google" id="ProtNLM"/>
    </source>
</evidence>
<name>A0A9P7C6P2_RHIOR</name>
<feature type="transmembrane region" description="Helical" evidence="6">
    <location>
        <begin position="250"/>
        <end position="271"/>
    </location>
</feature>
<evidence type="ECO:0000256" key="3">
    <source>
        <dbReference type="ARBA" id="ARBA00022679"/>
    </source>
</evidence>
<feature type="transmembrane region" description="Helical" evidence="6">
    <location>
        <begin position="52"/>
        <end position="71"/>
    </location>
</feature>
<organism evidence="7 8">
    <name type="scientific">Rhizopus oryzae</name>
    <name type="common">Mucormycosis agent</name>
    <name type="synonym">Rhizopus arrhizus var. delemar</name>
    <dbReference type="NCBI Taxonomy" id="64495"/>
    <lineage>
        <taxon>Eukaryota</taxon>
        <taxon>Fungi</taxon>
        <taxon>Fungi incertae sedis</taxon>
        <taxon>Mucoromycota</taxon>
        <taxon>Mucoromycotina</taxon>
        <taxon>Mucoromycetes</taxon>
        <taxon>Mucorales</taxon>
        <taxon>Mucorineae</taxon>
        <taxon>Rhizopodaceae</taxon>
        <taxon>Rhizopus</taxon>
    </lineage>
</organism>